<proteinExistence type="inferred from homology"/>
<comment type="subcellular location">
    <subcellularLocation>
        <location evidence="1">Cytoplasm</location>
    </subcellularLocation>
</comment>
<keyword evidence="2" id="KW-0175">Coiled coil</keyword>
<feature type="coiled-coil region" evidence="2">
    <location>
        <begin position="173"/>
        <end position="200"/>
    </location>
</feature>
<dbReference type="InterPro" id="IPR038989">
    <property type="entry name" value="UbiJ"/>
</dbReference>
<accession>A0A1H2VP19</accession>
<evidence type="ECO:0000313" key="5">
    <source>
        <dbReference type="Proteomes" id="UP000243778"/>
    </source>
</evidence>
<dbReference type="HAMAP" id="MF_02215">
    <property type="entry name" value="UbiJ"/>
    <property type="match status" value="1"/>
</dbReference>
<dbReference type="GO" id="GO:0005737">
    <property type="term" value="C:cytoplasm"/>
    <property type="evidence" value="ECO:0007669"/>
    <property type="project" value="UniProtKB-SubCell"/>
</dbReference>
<feature type="domain" description="SCP2" evidence="3">
    <location>
        <begin position="14"/>
        <end position="112"/>
    </location>
</feature>
<dbReference type="SUPFAM" id="SSF55718">
    <property type="entry name" value="SCP-like"/>
    <property type="match status" value="1"/>
</dbReference>
<sequence>MITQALLAAAESGINRILALDSSAQARLAGLSGKVIEVDCASPAVRLFILPHADGLRLARQWAAPADCVLRAPAGTLLRLATSRQKTAVLHRPDVQIDGDSGVLMELSAVLQDLELDWEYELSRWIGPVASHVLGSRLRGASNWAEQSLDSLRLDLKDYLAEETASLVGAREAEARFAELDALKLALDRLEARVERLVQGPKPQA</sequence>
<dbReference type="STRING" id="1007099.SAMN05216287_1302"/>
<dbReference type="PANTHER" id="PTHR38693:SF1">
    <property type="entry name" value="UBIQUINONE BIOSYNTHESIS ACCESSORY FACTOR UBIJ"/>
    <property type="match status" value="1"/>
</dbReference>
<evidence type="ECO:0000256" key="1">
    <source>
        <dbReference type="HAMAP-Rule" id="MF_02215"/>
    </source>
</evidence>
<gene>
    <name evidence="1" type="primary">ubiJ</name>
    <name evidence="4" type="ORF">SAMN05216287_1302</name>
</gene>
<dbReference type="EMBL" id="FNNU01000002">
    <property type="protein sequence ID" value="SDW70047.1"/>
    <property type="molecule type" value="Genomic_DNA"/>
</dbReference>
<dbReference type="GO" id="GO:0006744">
    <property type="term" value="P:ubiquinone biosynthetic process"/>
    <property type="evidence" value="ECO:0007669"/>
    <property type="project" value="UniProtKB-UniRule"/>
</dbReference>
<evidence type="ECO:0000256" key="2">
    <source>
        <dbReference type="SAM" id="Coils"/>
    </source>
</evidence>
<dbReference type="InterPro" id="IPR036527">
    <property type="entry name" value="SCP2_sterol-bd_dom_sf"/>
</dbReference>
<dbReference type="UniPathway" id="UPA00232"/>
<dbReference type="RefSeq" id="WP_090225648.1">
    <property type="nucleotide sequence ID" value="NZ_CAURGU010000002.1"/>
</dbReference>
<evidence type="ECO:0000313" key="4">
    <source>
        <dbReference type="EMBL" id="SDW70047.1"/>
    </source>
</evidence>
<keyword evidence="1" id="KW-0831">Ubiquinone biosynthesis</keyword>
<comment type="pathway">
    <text evidence="1">Cofactor biosynthesis; ubiquinone biosynthesis.</text>
</comment>
<dbReference type="AlphaFoldDB" id="A0A1H2VP19"/>
<dbReference type="Pfam" id="PF02036">
    <property type="entry name" value="SCP2"/>
    <property type="match status" value="1"/>
</dbReference>
<name>A0A1H2VP19_9PSED</name>
<protein>
    <recommendedName>
        <fullName evidence="1">Ubiquinone biosynthesis accessory factor UbiJ</fullName>
    </recommendedName>
</protein>
<keyword evidence="1" id="KW-0963">Cytoplasm</keyword>
<comment type="similarity">
    <text evidence="1">Belongs to the UbiJ family.</text>
</comment>
<dbReference type="InterPro" id="IPR003033">
    <property type="entry name" value="SCP2_sterol-bd_dom"/>
</dbReference>
<keyword evidence="4" id="KW-0830">Ubiquinone</keyword>
<reference evidence="5" key="1">
    <citation type="submission" date="2016-10" db="EMBL/GenBank/DDBJ databases">
        <authorList>
            <person name="Varghese N."/>
            <person name="Submissions S."/>
        </authorList>
    </citation>
    <scope>NUCLEOTIDE SEQUENCE [LARGE SCALE GENOMIC DNA]</scope>
    <source>
        <strain evidence="5">NRRL B-59562</strain>
    </source>
</reference>
<comment type="function">
    <text evidence="1">Required for ubiquinone (coenzyme Q) biosynthesis. Binds hydrophobic ubiquinone biosynthetic intermediates via its SCP2 domain and is essential for the stability of the Ubi complex. May constitute a docking platform where Ubi enzymes assemble and access their SCP2-bound polyprenyl substrates.</text>
</comment>
<dbReference type="PANTHER" id="PTHR38693">
    <property type="entry name" value="UBIQUINONE BIOSYNTHESIS PROTEIN UBIJ"/>
    <property type="match status" value="1"/>
</dbReference>
<dbReference type="OrthoDB" id="9796077at2"/>
<evidence type="ECO:0000259" key="3">
    <source>
        <dbReference type="Pfam" id="PF02036"/>
    </source>
</evidence>
<dbReference type="Proteomes" id="UP000243778">
    <property type="component" value="Unassembled WGS sequence"/>
</dbReference>
<organism evidence="4 5">
    <name type="scientific">Pseudomonas kuykendallii</name>
    <dbReference type="NCBI Taxonomy" id="1007099"/>
    <lineage>
        <taxon>Bacteria</taxon>
        <taxon>Pseudomonadati</taxon>
        <taxon>Pseudomonadota</taxon>
        <taxon>Gammaproteobacteria</taxon>
        <taxon>Pseudomonadales</taxon>
        <taxon>Pseudomonadaceae</taxon>
        <taxon>Pseudomonas</taxon>
    </lineage>
</organism>
<keyword evidence="5" id="KW-1185">Reference proteome</keyword>